<keyword evidence="2" id="KW-0012">Acyltransferase</keyword>
<evidence type="ECO:0000313" key="5">
    <source>
        <dbReference type="Proteomes" id="UP000011064"/>
    </source>
</evidence>
<dbReference type="InterPro" id="IPR031641">
    <property type="entry name" value="PapA_C"/>
</dbReference>
<dbReference type="VEuPathDB" id="FungiDB:GMDG_08278"/>
<keyword evidence="1" id="KW-0808">Transferase</keyword>
<dbReference type="OrthoDB" id="2548233at2759"/>
<name>L8G5D0_PSED2</name>
<dbReference type="Gene3D" id="3.30.559.10">
    <property type="entry name" value="Chloramphenicol acetyltransferase-like domain"/>
    <property type="match status" value="1"/>
</dbReference>
<evidence type="ECO:0000259" key="3">
    <source>
        <dbReference type="Pfam" id="PF16911"/>
    </source>
</evidence>
<evidence type="ECO:0000313" key="4">
    <source>
        <dbReference type="EMBL" id="ELR07151.1"/>
    </source>
</evidence>
<dbReference type="Pfam" id="PF16911">
    <property type="entry name" value="PapA_C"/>
    <property type="match status" value="1"/>
</dbReference>
<dbReference type="Proteomes" id="UP000011064">
    <property type="component" value="Unassembled WGS sequence"/>
</dbReference>
<protein>
    <recommendedName>
        <fullName evidence="3">Phthiocerol/phthiodiolone dimycocerosyl transferase C-terminal domain-containing protein</fullName>
    </recommendedName>
</protein>
<reference evidence="5" key="1">
    <citation type="submission" date="2010-09" db="EMBL/GenBank/DDBJ databases">
        <title>The genome sequence of Geomyces destructans 20631-21.</title>
        <authorList>
            <consortium name="The Broad Institute Genome Sequencing Platform"/>
            <person name="Cuomo C.A."/>
            <person name="Blehert D.S."/>
            <person name="Lorch J.M."/>
            <person name="Young S.K."/>
            <person name="Zeng Q."/>
            <person name="Gargeya S."/>
            <person name="Fitzgerald M."/>
            <person name="Haas B."/>
            <person name="Abouelleil A."/>
            <person name="Alvarado L."/>
            <person name="Arachchi H.M."/>
            <person name="Berlin A."/>
            <person name="Brown A."/>
            <person name="Chapman S.B."/>
            <person name="Chen Z."/>
            <person name="Dunbar C."/>
            <person name="Freedman E."/>
            <person name="Gearin G."/>
            <person name="Gellesch M."/>
            <person name="Goldberg J."/>
            <person name="Griggs A."/>
            <person name="Gujja S."/>
            <person name="Heiman D."/>
            <person name="Howarth C."/>
            <person name="Larson L."/>
            <person name="Lui A."/>
            <person name="MacDonald P.J.P."/>
            <person name="Montmayeur A."/>
            <person name="Murphy C."/>
            <person name="Neiman D."/>
            <person name="Pearson M."/>
            <person name="Priest M."/>
            <person name="Roberts A."/>
            <person name="Saif S."/>
            <person name="Shea T."/>
            <person name="Shenoy N."/>
            <person name="Sisk P."/>
            <person name="Stolte C."/>
            <person name="Sykes S."/>
            <person name="Wortman J."/>
            <person name="Nusbaum C."/>
            <person name="Birren B."/>
        </authorList>
    </citation>
    <scope>NUCLEOTIDE SEQUENCE [LARGE SCALE GENOMIC DNA]</scope>
    <source>
        <strain evidence="5">ATCC MYA-4855 / 20631-21</strain>
    </source>
</reference>
<proteinExistence type="predicted"/>
<dbReference type="InterPro" id="IPR023213">
    <property type="entry name" value="CAT-like_dom_sf"/>
</dbReference>
<dbReference type="EMBL" id="GL573499">
    <property type="protein sequence ID" value="ELR07151.1"/>
    <property type="molecule type" value="Genomic_DNA"/>
</dbReference>
<dbReference type="SUPFAM" id="SSF52777">
    <property type="entry name" value="CoA-dependent acyltransferases"/>
    <property type="match status" value="1"/>
</dbReference>
<dbReference type="PANTHER" id="PTHR42034:SF1">
    <property type="entry name" value="CONDENSATION DOMAIN-CONTAINING PROTEIN"/>
    <property type="match status" value="1"/>
</dbReference>
<accession>L8G5D0</accession>
<dbReference type="STRING" id="658429.L8G5D0"/>
<dbReference type="HOGENOM" id="CLU_029138_1_0_1"/>
<feature type="non-terminal residue" evidence="4">
    <location>
        <position position="1"/>
    </location>
</feature>
<gene>
    <name evidence="4" type="ORF">GMDG_08278</name>
</gene>
<dbReference type="PANTHER" id="PTHR42034">
    <property type="entry name" value="CHROMOSOME 7, WHOLE GENOME SHOTGUN SEQUENCE-RELATED"/>
    <property type="match status" value="1"/>
</dbReference>
<dbReference type="AlphaFoldDB" id="L8G5D0"/>
<sequence length="555" mass="61482">TSRGLFGDRRWGRSFYPMSTPVSVPAHHPRAHGYAAHLRPPRRPIWIYITANGERKLSHSSPQNYHTFSVMAWEETDLGVYRAVFGGSEKIYHKVATLFAHLKREHYRVHCVCSLEFSSEFEERDPATALKEAWKTLRTELPTLGVLADGPGHKVYKILDVQGERDWLDRSFFLEPHGKSSDEVIAREPLDFPSLHFMPSSSEVIFLCSHWRIDAIGTNWVLDRLFSLLVAPRATLHSVPSLDVVSPGLEGAIGSLETWTEEQETYARSYIQSFRADSFPNDRMPYKGDAATLPGNPARQTVVFDPTSTAHVIAACKVLEISVTAAVHSALAQTVFALADGDDGDQPGEKHDYTCATSMNLRPKLPAPYNTRAHAVQTYVIGCACRVRRDSSFADAARALTKHYKVAYGDERVLQSLRPIYKFNSDATPVQQKKGSAAATPSAVVSPPPLPSGITISSIGIVDNYLTGVYGGGDGMPAVRVREYHFGIDMMTRQMIMYVGTFRGKLQLSISYNAGYYDPDVPRDVLKRVGNELEKGLGVELAICEPNLAGPLRSL</sequence>
<feature type="domain" description="Phthiocerol/phthiodiolone dimycocerosyl transferase C-terminal" evidence="3">
    <location>
        <begin position="295"/>
        <end position="508"/>
    </location>
</feature>
<evidence type="ECO:0000256" key="2">
    <source>
        <dbReference type="ARBA" id="ARBA00023315"/>
    </source>
</evidence>
<dbReference type="Gene3D" id="3.30.559.30">
    <property type="entry name" value="Nonribosomal peptide synthetase, condensation domain"/>
    <property type="match status" value="1"/>
</dbReference>
<evidence type="ECO:0000256" key="1">
    <source>
        <dbReference type="ARBA" id="ARBA00022679"/>
    </source>
</evidence>
<dbReference type="GO" id="GO:0016746">
    <property type="term" value="F:acyltransferase activity"/>
    <property type="evidence" value="ECO:0007669"/>
    <property type="project" value="UniProtKB-KW"/>
</dbReference>
<keyword evidence="5" id="KW-1185">Reference proteome</keyword>
<organism evidence="4 5">
    <name type="scientific">Pseudogymnoascus destructans (strain ATCC MYA-4855 / 20631-21)</name>
    <name type="common">Bat white-nose syndrome fungus</name>
    <name type="synonym">Geomyces destructans</name>
    <dbReference type="NCBI Taxonomy" id="658429"/>
    <lineage>
        <taxon>Eukaryota</taxon>
        <taxon>Fungi</taxon>
        <taxon>Dikarya</taxon>
        <taxon>Ascomycota</taxon>
        <taxon>Pezizomycotina</taxon>
        <taxon>Leotiomycetes</taxon>
        <taxon>Thelebolales</taxon>
        <taxon>Thelebolaceae</taxon>
        <taxon>Pseudogymnoascus</taxon>
    </lineage>
</organism>
<dbReference type="InParanoid" id="L8G5D0"/>